<protein>
    <submittedName>
        <fullName evidence="2">Uncharacterized protein</fullName>
    </submittedName>
</protein>
<organism evidence="2 3">
    <name type="scientific">Eiseniibacteriota bacterium</name>
    <dbReference type="NCBI Taxonomy" id="2212470"/>
    <lineage>
        <taxon>Bacteria</taxon>
        <taxon>Candidatus Eiseniibacteriota</taxon>
    </lineage>
</organism>
<accession>A0A538TB18</accession>
<dbReference type="Proteomes" id="UP000317716">
    <property type="component" value="Unassembled WGS sequence"/>
</dbReference>
<feature type="chain" id="PRO_5021830172" evidence="1">
    <location>
        <begin position="25"/>
        <end position="106"/>
    </location>
</feature>
<dbReference type="AlphaFoldDB" id="A0A538TB18"/>
<reference evidence="2 3" key="1">
    <citation type="journal article" date="2019" name="Nat. Microbiol.">
        <title>Mediterranean grassland soil C-N compound turnover is dependent on rainfall and depth, and is mediated by genomically divergent microorganisms.</title>
        <authorList>
            <person name="Diamond S."/>
            <person name="Andeer P.F."/>
            <person name="Li Z."/>
            <person name="Crits-Christoph A."/>
            <person name="Burstein D."/>
            <person name="Anantharaman K."/>
            <person name="Lane K.R."/>
            <person name="Thomas B.C."/>
            <person name="Pan C."/>
            <person name="Northen T.R."/>
            <person name="Banfield J.F."/>
        </authorList>
    </citation>
    <scope>NUCLEOTIDE SEQUENCE [LARGE SCALE GENOMIC DNA]</scope>
    <source>
        <strain evidence="2">WS_2</strain>
    </source>
</reference>
<evidence type="ECO:0000256" key="1">
    <source>
        <dbReference type="SAM" id="SignalP"/>
    </source>
</evidence>
<proteinExistence type="predicted"/>
<evidence type="ECO:0000313" key="2">
    <source>
        <dbReference type="EMBL" id="TMQ60820.1"/>
    </source>
</evidence>
<feature type="non-terminal residue" evidence="2">
    <location>
        <position position="106"/>
    </location>
</feature>
<name>A0A538TB18_UNCEI</name>
<dbReference type="EMBL" id="VBOS01000009">
    <property type="protein sequence ID" value="TMQ60820.1"/>
    <property type="molecule type" value="Genomic_DNA"/>
</dbReference>
<gene>
    <name evidence="2" type="ORF">E6K72_00270</name>
</gene>
<keyword evidence="1" id="KW-0732">Signal</keyword>
<comment type="caution">
    <text evidence="2">The sequence shown here is derived from an EMBL/GenBank/DDBJ whole genome shotgun (WGS) entry which is preliminary data.</text>
</comment>
<evidence type="ECO:0000313" key="3">
    <source>
        <dbReference type="Proteomes" id="UP000317716"/>
    </source>
</evidence>
<feature type="signal peptide" evidence="1">
    <location>
        <begin position="1"/>
        <end position="24"/>
    </location>
</feature>
<sequence length="106" mass="11621">MLANRFSPIACVIALLAVTTPARSQDTPTISPVLQMMNDRLAQMGLKVRVSKAEFLTGFNGNPAGITIIVDDRDKQLPSQWVPNDARRNADGRNITYLVDQKDAVP</sequence>